<keyword evidence="2" id="KW-0645">Protease</keyword>
<dbReference type="PANTHER" id="PTHR11010:SF107">
    <property type="entry name" value="DIPEPTIDYL PEPTIDASE 2"/>
    <property type="match status" value="1"/>
</dbReference>
<dbReference type="EMBL" id="GIBP01002427">
    <property type="protein sequence ID" value="NDV31396.1"/>
    <property type="molecule type" value="Transcribed_RNA"/>
</dbReference>
<keyword evidence="4" id="KW-0378">Hydrolase</keyword>
<dbReference type="Gene3D" id="1.20.120.980">
    <property type="entry name" value="Serine carboxypeptidase S28, SKS domain"/>
    <property type="match status" value="1"/>
</dbReference>
<evidence type="ECO:0000256" key="2">
    <source>
        <dbReference type="ARBA" id="ARBA00022670"/>
    </source>
</evidence>
<dbReference type="GO" id="GO:0070008">
    <property type="term" value="F:serine-type exopeptidase activity"/>
    <property type="evidence" value="ECO:0007669"/>
    <property type="project" value="InterPro"/>
</dbReference>
<dbReference type="AlphaFoldDB" id="A0A6B2L362"/>
<accession>A0A6B2L362</accession>
<dbReference type="InterPro" id="IPR029058">
    <property type="entry name" value="AB_hydrolase_fold"/>
</dbReference>
<evidence type="ECO:0000256" key="1">
    <source>
        <dbReference type="ARBA" id="ARBA00011079"/>
    </source>
</evidence>
<evidence type="ECO:0000256" key="3">
    <source>
        <dbReference type="ARBA" id="ARBA00022729"/>
    </source>
</evidence>
<keyword evidence="3" id="KW-0732">Signal</keyword>
<sequence>MSWSSCWLGNTYPIFFYAGNEADITLFWGNSGFIFELAATRNALVVFGEHRYYGQSLPFGAQSWQPRNIPFLSSEQTLADYAVLLAHLKEALRCPDSRVVVFGGSYGGMLAFYMRLKYPHLVDAALASSAPIGTVGGGGREEPPFYQTVTGDFNAVSPLCPAIVRDAFVQIHNLSSTTSGRALLALKLQTCAVPEATDIEQLVQWLTHGLSTMAMVDYPYPTSFQGALPAWPVNASCEILQKGAAPGIDSLANIGQAVGLLYNGSGELPCFDIYQEYTICSIPTGCGGGQDGLSWDYQVCTEFGFFTQTDFVHDMFPPAVWNLGNLTQYCKDKWGVAPDLRRTEVEYGGREVGASRVVFSNGVLDPWKGGGVYGNVTEREVWSIVIEGGAHHLDLRGSDERDPESVVRARAFEAEWIARWTASGFGKDKEMKYSWPWYKFQIGSAT</sequence>
<proteinExistence type="inferred from homology"/>
<reference evidence="6" key="1">
    <citation type="journal article" date="2020" name="J. Eukaryot. Microbiol.">
        <title>De novo Sequencing, Assembly and Annotation of the Transcriptome for the Free-Living Testate Amoeba Arcella intermedia.</title>
        <authorList>
            <person name="Ribeiro G.M."/>
            <person name="Porfirio-Sousa A.L."/>
            <person name="Maurer-Alcala X.X."/>
            <person name="Katz L.A."/>
            <person name="Lahr D.J.G."/>
        </authorList>
    </citation>
    <scope>NUCLEOTIDE SEQUENCE</scope>
</reference>
<dbReference type="InterPro" id="IPR008758">
    <property type="entry name" value="Peptidase_S28"/>
</dbReference>
<evidence type="ECO:0000313" key="6">
    <source>
        <dbReference type="EMBL" id="NDV31396.1"/>
    </source>
</evidence>
<protein>
    <submittedName>
        <fullName evidence="6">Uncharacterized protein</fullName>
    </submittedName>
</protein>
<dbReference type="GO" id="GO:0006508">
    <property type="term" value="P:proteolysis"/>
    <property type="evidence" value="ECO:0007669"/>
    <property type="project" value="UniProtKB-KW"/>
</dbReference>
<comment type="similarity">
    <text evidence="1">Belongs to the peptidase S28 family.</text>
</comment>
<dbReference type="PANTHER" id="PTHR11010">
    <property type="entry name" value="PROTEASE S28 PRO-X CARBOXYPEPTIDASE-RELATED"/>
    <property type="match status" value="1"/>
</dbReference>
<name>A0A6B2L362_9EUKA</name>
<dbReference type="InterPro" id="IPR042269">
    <property type="entry name" value="Ser_carbopepase_S28_SKS"/>
</dbReference>
<organism evidence="6">
    <name type="scientific">Arcella intermedia</name>
    <dbReference type="NCBI Taxonomy" id="1963864"/>
    <lineage>
        <taxon>Eukaryota</taxon>
        <taxon>Amoebozoa</taxon>
        <taxon>Tubulinea</taxon>
        <taxon>Elardia</taxon>
        <taxon>Arcellinida</taxon>
        <taxon>Sphaerothecina</taxon>
        <taxon>Arcellidae</taxon>
        <taxon>Arcella</taxon>
    </lineage>
</organism>
<evidence type="ECO:0000256" key="5">
    <source>
        <dbReference type="ARBA" id="ARBA00023180"/>
    </source>
</evidence>
<dbReference type="GO" id="GO:0008239">
    <property type="term" value="F:dipeptidyl-peptidase activity"/>
    <property type="evidence" value="ECO:0007669"/>
    <property type="project" value="TreeGrafter"/>
</dbReference>
<evidence type="ECO:0000256" key="4">
    <source>
        <dbReference type="ARBA" id="ARBA00022801"/>
    </source>
</evidence>
<dbReference type="SUPFAM" id="SSF53474">
    <property type="entry name" value="alpha/beta-Hydrolases"/>
    <property type="match status" value="2"/>
</dbReference>
<dbReference type="Pfam" id="PF05577">
    <property type="entry name" value="Peptidase_S28"/>
    <property type="match status" value="1"/>
</dbReference>
<dbReference type="Gene3D" id="3.40.50.1820">
    <property type="entry name" value="alpha/beta hydrolase"/>
    <property type="match status" value="1"/>
</dbReference>
<keyword evidence="5" id="KW-0325">Glycoprotein</keyword>